<organism evidence="15 16">
    <name type="scientific">Apodemus speciosus</name>
    <name type="common">Large Japanese field mouse</name>
    <dbReference type="NCBI Taxonomy" id="105296"/>
    <lineage>
        <taxon>Eukaryota</taxon>
        <taxon>Metazoa</taxon>
        <taxon>Chordata</taxon>
        <taxon>Craniata</taxon>
        <taxon>Vertebrata</taxon>
        <taxon>Euteleostomi</taxon>
        <taxon>Mammalia</taxon>
        <taxon>Eutheria</taxon>
        <taxon>Euarchontoglires</taxon>
        <taxon>Glires</taxon>
        <taxon>Rodentia</taxon>
        <taxon>Myomorpha</taxon>
        <taxon>Muroidea</taxon>
        <taxon>Muridae</taxon>
        <taxon>Murinae</taxon>
        <taxon>Apodemus</taxon>
    </lineage>
</organism>
<gene>
    <name evidence="15" type="ORF">APTSU1_000897700</name>
</gene>
<evidence type="ECO:0000256" key="3">
    <source>
        <dbReference type="ARBA" id="ARBA00015794"/>
    </source>
</evidence>
<keyword evidence="11" id="KW-0131">Cell cycle</keyword>
<feature type="coiled-coil region" evidence="12">
    <location>
        <begin position="111"/>
        <end position="138"/>
    </location>
</feature>
<dbReference type="PANTHER" id="PTHR16243">
    <property type="entry name" value="BTG3-ASSOCIATED NUCLEAR PROTEIN BANP"/>
    <property type="match status" value="1"/>
</dbReference>
<evidence type="ECO:0000256" key="7">
    <source>
        <dbReference type="ARBA" id="ARBA00023054"/>
    </source>
</evidence>
<feature type="region of interest" description="Disordered" evidence="13">
    <location>
        <begin position="217"/>
        <end position="249"/>
    </location>
</feature>
<dbReference type="Pfam" id="PF10523">
    <property type="entry name" value="BEN"/>
    <property type="match status" value="1"/>
</dbReference>
<dbReference type="EMBL" id="BAAFST010000008">
    <property type="protein sequence ID" value="GAB1293745.1"/>
    <property type="molecule type" value="Genomic_DNA"/>
</dbReference>
<dbReference type="InterPro" id="IPR042343">
    <property type="entry name" value="BANP"/>
</dbReference>
<keyword evidence="8" id="KW-0238">DNA-binding</keyword>
<evidence type="ECO:0000256" key="10">
    <source>
        <dbReference type="ARBA" id="ARBA00023242"/>
    </source>
</evidence>
<dbReference type="SMART" id="SM01025">
    <property type="entry name" value="BEN"/>
    <property type="match status" value="1"/>
</dbReference>
<evidence type="ECO:0000256" key="8">
    <source>
        <dbReference type="ARBA" id="ARBA00023125"/>
    </source>
</evidence>
<dbReference type="InterPro" id="IPR018379">
    <property type="entry name" value="BEN_domain"/>
</dbReference>
<comment type="similarity">
    <text evidence="2">Belongs to the BANP/SMAR1 family.</text>
</comment>
<evidence type="ECO:0000256" key="13">
    <source>
        <dbReference type="SAM" id="MobiDB-lite"/>
    </source>
</evidence>
<name>A0ABQ0F3F7_APOSI</name>
<evidence type="ECO:0000256" key="2">
    <source>
        <dbReference type="ARBA" id="ARBA00009735"/>
    </source>
</evidence>
<evidence type="ECO:0000256" key="11">
    <source>
        <dbReference type="ARBA" id="ARBA00023306"/>
    </source>
</evidence>
<dbReference type="Gene3D" id="1.10.10.2590">
    <property type="entry name" value="BEN domain"/>
    <property type="match status" value="1"/>
</dbReference>
<keyword evidence="5" id="KW-0156">Chromatin regulator</keyword>
<evidence type="ECO:0000256" key="12">
    <source>
        <dbReference type="SAM" id="Coils"/>
    </source>
</evidence>
<dbReference type="PROSITE" id="PS51457">
    <property type="entry name" value="BEN"/>
    <property type="match status" value="1"/>
</dbReference>
<dbReference type="Proteomes" id="UP001623349">
    <property type="component" value="Unassembled WGS sequence"/>
</dbReference>
<feature type="domain" description="BEN" evidence="14">
    <location>
        <begin position="277"/>
        <end position="373"/>
    </location>
</feature>
<evidence type="ECO:0000313" key="15">
    <source>
        <dbReference type="EMBL" id="GAB1293745.1"/>
    </source>
</evidence>
<evidence type="ECO:0000259" key="14">
    <source>
        <dbReference type="PROSITE" id="PS51457"/>
    </source>
</evidence>
<dbReference type="PANTHER" id="PTHR16243:SF2">
    <property type="entry name" value="PROTEIN BANP"/>
    <property type="match status" value="1"/>
</dbReference>
<comment type="subcellular location">
    <subcellularLocation>
        <location evidence="1">Nucleus</location>
    </subcellularLocation>
</comment>
<keyword evidence="10" id="KW-0539">Nucleus</keyword>
<keyword evidence="9" id="KW-0804">Transcription</keyword>
<accession>A0ABQ0F3F7</accession>
<feature type="compositionally biased region" description="Polar residues" evidence="13">
    <location>
        <begin position="240"/>
        <end position="249"/>
    </location>
</feature>
<evidence type="ECO:0000256" key="4">
    <source>
        <dbReference type="ARBA" id="ARBA00022491"/>
    </source>
</evidence>
<keyword evidence="4" id="KW-0678">Repressor</keyword>
<protein>
    <recommendedName>
        <fullName evidence="3">Protein BANP</fullName>
    </recommendedName>
</protein>
<evidence type="ECO:0000256" key="1">
    <source>
        <dbReference type="ARBA" id="ARBA00004123"/>
    </source>
</evidence>
<feature type="compositionally biased region" description="Low complexity" evidence="13">
    <location>
        <begin position="386"/>
        <end position="397"/>
    </location>
</feature>
<evidence type="ECO:0000256" key="9">
    <source>
        <dbReference type="ARBA" id="ARBA00023163"/>
    </source>
</evidence>
<keyword evidence="6" id="KW-0805">Transcription regulation</keyword>
<keyword evidence="16" id="KW-1185">Reference proteome</keyword>
<proteinExistence type="inferred from homology"/>
<evidence type="ECO:0000256" key="6">
    <source>
        <dbReference type="ARBA" id="ARBA00023015"/>
    </source>
</evidence>
<sequence length="525" mass="57361">MMSEQDLADVVQIAVEDLSPDHPVVLENHVVTDDDEPALKRQRLEINCQDPSIKLATTQFSWRALLMLPPLRTGWTHGDEPSAACLPAHTALPIESMSFLYSINQTICLRLDSIEAKLQALEATCKSLEEKLDLVTNKQHSPIQVPMVAGSPLGATQTCNKVRCVVPQTTVILNNDRQNAIVAKMEDPLSNRAPDSLENIISNAVPGRRQNTIVVKVPGQDDSHNEDGESGSEASDSVSNCGQPGSQNIGSNVTLITLNSEEDYPNGTWLGDENNPEMRVRCAIIPSDMLHISTNCRTAEKMALTLLDYLFHREVQAVSNLSGQGKHGKKQLDPLTIYGIRCHLFYKFGITESDWYRIKQSIDSKCRTAWRRKQRGQSLAVKSFSRRTPSSSSYSASETMMGTPPPTTELQQSQPQALHYALANAQQVQIHQIGEDGQVQVGNLQIHHVGQDGQVLQGAQLIAVASSDPAATGVDGSPLQGSDIQVQYVQLAPVSDHTAAAQTAEALQPTLQPEMQLEHGAIQIQ</sequence>
<feature type="region of interest" description="Disordered" evidence="13">
    <location>
        <begin position="380"/>
        <end position="410"/>
    </location>
</feature>
<evidence type="ECO:0000256" key="5">
    <source>
        <dbReference type="ARBA" id="ARBA00022853"/>
    </source>
</evidence>
<evidence type="ECO:0000313" key="16">
    <source>
        <dbReference type="Proteomes" id="UP001623349"/>
    </source>
</evidence>
<reference evidence="15 16" key="1">
    <citation type="submission" date="2024-08" db="EMBL/GenBank/DDBJ databases">
        <title>The draft genome of Apodemus speciosus.</title>
        <authorList>
            <person name="Nabeshima K."/>
            <person name="Suzuki S."/>
            <person name="Onuma M."/>
        </authorList>
    </citation>
    <scope>NUCLEOTIDE SEQUENCE [LARGE SCALE GENOMIC DNA]</scope>
    <source>
        <strain evidence="15">IB14-021</strain>
    </source>
</reference>
<comment type="caution">
    <text evidence="15">The sequence shown here is derived from an EMBL/GenBank/DDBJ whole genome shotgun (WGS) entry which is preliminary data.</text>
</comment>
<keyword evidence="7 12" id="KW-0175">Coiled coil</keyword>